<gene>
    <name evidence="1" type="ORF">KAM348_07380</name>
</gene>
<proteinExistence type="predicted"/>
<reference evidence="1" key="1">
    <citation type="submission" date="2021-07" db="EMBL/GenBank/DDBJ databases">
        <title>Draft genome sequence of carbapenem-resistant Aeromonas spp. in Japan.</title>
        <authorList>
            <person name="Maehana S."/>
            <person name="Suzuki M."/>
            <person name="Kitasato H."/>
        </authorList>
    </citation>
    <scope>NUCLEOTIDE SEQUENCE</scope>
    <source>
        <strain evidence="1">KAM348</strain>
    </source>
</reference>
<dbReference type="AlphaFoldDB" id="A0AAI9KPL5"/>
<organism evidence="1 2">
    <name type="scientific">Aeromonas caviae</name>
    <name type="common">Aeromonas punctata</name>
    <dbReference type="NCBI Taxonomy" id="648"/>
    <lineage>
        <taxon>Bacteria</taxon>
        <taxon>Pseudomonadati</taxon>
        <taxon>Pseudomonadota</taxon>
        <taxon>Gammaproteobacteria</taxon>
        <taxon>Aeromonadales</taxon>
        <taxon>Aeromonadaceae</taxon>
        <taxon>Aeromonas</taxon>
    </lineage>
</organism>
<comment type="caution">
    <text evidence="1">The sequence shown here is derived from an EMBL/GenBank/DDBJ whole genome shotgun (WGS) entry which is preliminary data.</text>
</comment>
<accession>A0AAI9KPL5</accession>
<dbReference type="Proteomes" id="UP000887009">
    <property type="component" value="Unassembled WGS sequence"/>
</dbReference>
<evidence type="ECO:0000313" key="2">
    <source>
        <dbReference type="Proteomes" id="UP000887009"/>
    </source>
</evidence>
<name>A0AAI9KPL5_AERCA</name>
<sequence>MNTVLPDNAVARVMTATASYINPEGRAISSPPAVTWKTSVDIGRCRTTLRHAEPPILLGYIASKVTIDGEGVEGRRVVLLGRDLAIQGITFSDEQGNYRFDHLLLTNRYLVMAQDTFEFYYAPVAADLLTPTPYFK</sequence>
<protein>
    <submittedName>
        <fullName evidence="1">Uncharacterized protein</fullName>
    </submittedName>
</protein>
<evidence type="ECO:0000313" key="1">
    <source>
        <dbReference type="EMBL" id="GJA53315.1"/>
    </source>
</evidence>
<dbReference type="RefSeq" id="WP_223919486.1">
    <property type="nucleotide sequence ID" value="NZ_BPNL01000005.1"/>
</dbReference>
<dbReference type="EMBL" id="BPNL01000005">
    <property type="protein sequence ID" value="GJA53315.1"/>
    <property type="molecule type" value="Genomic_DNA"/>
</dbReference>